<evidence type="ECO:0000256" key="1">
    <source>
        <dbReference type="SAM" id="MobiDB-lite"/>
    </source>
</evidence>
<organism evidence="2 3">
    <name type="scientific">Desmophyllum pertusum</name>
    <dbReference type="NCBI Taxonomy" id="174260"/>
    <lineage>
        <taxon>Eukaryota</taxon>
        <taxon>Metazoa</taxon>
        <taxon>Cnidaria</taxon>
        <taxon>Anthozoa</taxon>
        <taxon>Hexacorallia</taxon>
        <taxon>Scleractinia</taxon>
        <taxon>Caryophylliina</taxon>
        <taxon>Caryophylliidae</taxon>
        <taxon>Desmophyllum</taxon>
    </lineage>
</organism>
<feature type="compositionally biased region" description="Low complexity" evidence="1">
    <location>
        <begin position="276"/>
        <end position="286"/>
    </location>
</feature>
<protein>
    <submittedName>
        <fullName evidence="2">Uncharacterized protein</fullName>
    </submittedName>
</protein>
<dbReference type="EMBL" id="MU827780">
    <property type="protein sequence ID" value="KAJ7337858.1"/>
    <property type="molecule type" value="Genomic_DNA"/>
</dbReference>
<reference evidence="2" key="1">
    <citation type="submission" date="2023-01" db="EMBL/GenBank/DDBJ databases">
        <title>Genome assembly of the deep-sea coral Lophelia pertusa.</title>
        <authorList>
            <person name="Herrera S."/>
            <person name="Cordes E."/>
        </authorList>
    </citation>
    <scope>NUCLEOTIDE SEQUENCE</scope>
    <source>
        <strain evidence="2">USNM1676648</strain>
        <tissue evidence="2">Polyp</tissue>
    </source>
</reference>
<evidence type="ECO:0000313" key="2">
    <source>
        <dbReference type="EMBL" id="KAJ7337858.1"/>
    </source>
</evidence>
<proteinExistence type="predicted"/>
<evidence type="ECO:0000313" key="3">
    <source>
        <dbReference type="Proteomes" id="UP001163046"/>
    </source>
</evidence>
<feature type="region of interest" description="Disordered" evidence="1">
    <location>
        <begin position="126"/>
        <end position="146"/>
    </location>
</feature>
<name>A0A9W9YI42_9CNID</name>
<sequence>MEGSAEKDKDDIPVNIVLWGYLKGQSEPAFKEKSKLEIPPDTFDNIITKVLNQRFGPERACNVKGLGAFETTISVIDKRNPQKTEIFTVRTQNQWSLWKREITVHPNVLLQVSLLQKEIVWGNPKHATADSTTGQPSNSRHSNVPAKLQKCGDAKEITEISARCGLCNSTVALPSDRKVKGKVGYFKKKHFRACENKHQNRRKRKRQTEMRSFLTKKPKDLNVAEGDGMAEDSPGSDVDLDLVITQPVTRVDSDIERSSSESDFGESDPQCKSSESDLNTLSSSSEDTYHGPYADQADRPDSANDSDVDDECSVYPISIEAADEVCVKLDTLVRNGTLSKEEIFYKHIRDVVNQLHDPKHHQYDKEVIEFYNSIRYLGGESTVNLLRGPGWHGQGRKGKGHFEEGAKRGNFHGPSAATCAKQQAGYTVKSGVIRDLVTTMIKLADNSATVKPLVHSTIARVYPVAIANDGTALKPGLRFDERVKRVVGLNVDVDLAFAQQNPKPTPEFLKESVITEATVSFATTLENEVSMPFAVDYVTKTEQKTHEHIIIADRDICECYCDACWSQKGVCEQCKEKGQVSHYAACRACIKCLEEGKECVKLAAFVFTSDCEEGNKKAMETINQQVQDGSIEPELALMVALPDTIHVGKSLKCSFGNWFILLQKQRANLAILRTLRDDNHPNTRKVFRTLLKDSDAVRNKDRMAVDPVLDLTAEAFINELTDINLVVHSLVPERFKYTEDNKVGAYSHPVDVTNAGNGVLFMLDFAPTSKQSRLIQLQLHNPVRTKVVKEKLSGAQSLCACNGFVFVCTADGIVVAEHTNQRAIKVHSLKKPELIAELTKKGIDATGNVKELKERLNAQFLQLKTRYTSEQKRDDVLHLNKDVAVFDVICSASDEVLLASCNTQQQIYQISVEKDGVGLTGSVTELVAYPEGTEKVASMTVSKGHLYFSSEGPKGGLFQFNLGSSVTSCLVTASEQCKVHGVAAFNEGIAFSDPKAHQIKHYSPSIGISVLAGDGEEGRGKGRAEFANFMQPTGLCSEFNCNLFVCDSQLGEISIVTGLQGTCDFLSVVGKLYRCFGVHKKHQVVTPLEADKYEETLMSIARYIKHSVDEVREVTENQKKSLNGPDGTVASKTVDSVQMIADGVLQLDGNLQAVNGEYKVNLESCMTEQVESLHATHHLKHDAGAHVLDYARSFGNTVKEGLKRTTMWSAHYFTNKKSYYPIPTNSLRFWDIPLLPPLPAVSMSNVHQDFMREWARNNGKAVRQRTVRQETTKYKSGTLPLNMYQTEEEIGEKTTV</sequence>
<feature type="region of interest" description="Disordered" evidence="1">
    <location>
        <begin position="194"/>
        <end position="310"/>
    </location>
</feature>
<dbReference type="Gene3D" id="2.120.10.30">
    <property type="entry name" value="TolB, C-terminal domain"/>
    <property type="match status" value="1"/>
</dbReference>
<gene>
    <name evidence="2" type="ORF">OS493_008016</name>
</gene>
<feature type="compositionally biased region" description="Basic and acidic residues" evidence="1">
    <location>
        <begin position="251"/>
        <end position="260"/>
    </location>
</feature>
<dbReference type="SUPFAM" id="SSF63825">
    <property type="entry name" value="YWTD domain"/>
    <property type="match status" value="1"/>
</dbReference>
<feature type="compositionally biased region" description="Polar residues" evidence="1">
    <location>
        <begin position="129"/>
        <end position="142"/>
    </location>
</feature>
<dbReference type="OrthoDB" id="5981398at2759"/>
<comment type="caution">
    <text evidence="2">The sequence shown here is derived from an EMBL/GenBank/DDBJ whole genome shotgun (WGS) entry which is preliminary data.</text>
</comment>
<dbReference type="Proteomes" id="UP001163046">
    <property type="component" value="Unassembled WGS sequence"/>
</dbReference>
<keyword evidence="3" id="KW-1185">Reference proteome</keyword>
<dbReference type="InterPro" id="IPR011042">
    <property type="entry name" value="6-blade_b-propeller_TolB-like"/>
</dbReference>
<accession>A0A9W9YI42</accession>